<dbReference type="InterPro" id="IPR051532">
    <property type="entry name" value="Ester_Hydrolysis_Enzymes"/>
</dbReference>
<protein>
    <submittedName>
        <fullName evidence="2">Lysophospholipase L1-like esterase</fullName>
    </submittedName>
</protein>
<evidence type="ECO:0000259" key="1">
    <source>
        <dbReference type="Pfam" id="PF13472"/>
    </source>
</evidence>
<dbReference type="InterPro" id="IPR036514">
    <property type="entry name" value="SGNH_hydro_sf"/>
</dbReference>
<proteinExistence type="predicted"/>
<dbReference type="Proteomes" id="UP001183585">
    <property type="component" value="Unassembled WGS sequence"/>
</dbReference>
<dbReference type="PANTHER" id="PTHR30383">
    <property type="entry name" value="THIOESTERASE 1/PROTEASE 1/LYSOPHOSPHOLIPASE L1"/>
    <property type="match status" value="1"/>
</dbReference>
<reference evidence="2 3" key="1">
    <citation type="submission" date="2023-07" db="EMBL/GenBank/DDBJ databases">
        <title>Sequencing the genomes of 1000 actinobacteria strains.</title>
        <authorList>
            <person name="Klenk H.-P."/>
        </authorList>
    </citation>
    <scope>NUCLEOTIDE SEQUENCE [LARGE SCALE GENOMIC DNA]</scope>
    <source>
        <strain evidence="2 3">DSM 45554</strain>
    </source>
</reference>
<dbReference type="PANTHER" id="PTHR30383:SF5">
    <property type="entry name" value="SGNH HYDROLASE-TYPE ESTERASE DOMAIN-CONTAINING PROTEIN"/>
    <property type="match status" value="1"/>
</dbReference>
<evidence type="ECO:0000313" key="3">
    <source>
        <dbReference type="Proteomes" id="UP001183585"/>
    </source>
</evidence>
<accession>A0ABU2CQK1</accession>
<name>A0ABU2CQK1_9MICO</name>
<dbReference type="SUPFAM" id="SSF52266">
    <property type="entry name" value="SGNH hydrolase"/>
    <property type="match status" value="1"/>
</dbReference>
<keyword evidence="3" id="KW-1185">Reference proteome</keyword>
<evidence type="ECO:0000313" key="2">
    <source>
        <dbReference type="EMBL" id="MDR7383613.1"/>
    </source>
</evidence>
<gene>
    <name evidence="2" type="ORF">J2S48_003128</name>
</gene>
<dbReference type="EMBL" id="JAVDYE010000001">
    <property type="protein sequence ID" value="MDR7383613.1"/>
    <property type="molecule type" value="Genomic_DNA"/>
</dbReference>
<dbReference type="RefSeq" id="WP_274994800.1">
    <property type="nucleotide sequence ID" value="NZ_JAJQQP010000008.1"/>
</dbReference>
<sequence length="323" mass="34220">MTPPAGRERCFRLVALGDSITVGVGDTVGPDAAHGPGWAAHLAAVLGAEAFTNLATNGSRSRDVAGPQLEAALTLRPHLATVLVGGNDVLRSDFDARLTLMDLRRCVSELTGAGTDVVLVLLPVIGLFELGPRLVRRVMRRRVASINAAVQEVAASAHGLATDGPAAQPVSGDEPTPISRHGRVVVVDATRAIAPAVAKAWHVDRVHPSPAGHRQLALAATTALADMDPEYAPPPVRGSDQEWVRALAARLPEAPDPPSVRQRLGWLVRAGLPWCVRRGRDFLPGLLRAVVHDLRAERVLAPGSMVTSLADSGLDPRRRIRRG</sequence>
<dbReference type="InterPro" id="IPR013830">
    <property type="entry name" value="SGNH_hydro"/>
</dbReference>
<feature type="domain" description="SGNH hydrolase-type esterase" evidence="1">
    <location>
        <begin position="15"/>
        <end position="214"/>
    </location>
</feature>
<dbReference type="Pfam" id="PF13472">
    <property type="entry name" value="Lipase_GDSL_2"/>
    <property type="match status" value="1"/>
</dbReference>
<organism evidence="2 3">
    <name type="scientific">Promicromonospora iranensis</name>
    <dbReference type="NCBI Taxonomy" id="1105144"/>
    <lineage>
        <taxon>Bacteria</taxon>
        <taxon>Bacillati</taxon>
        <taxon>Actinomycetota</taxon>
        <taxon>Actinomycetes</taxon>
        <taxon>Micrococcales</taxon>
        <taxon>Promicromonosporaceae</taxon>
        <taxon>Promicromonospora</taxon>
    </lineage>
</organism>
<dbReference type="Gene3D" id="3.40.50.1110">
    <property type="entry name" value="SGNH hydrolase"/>
    <property type="match status" value="1"/>
</dbReference>
<comment type="caution">
    <text evidence="2">The sequence shown here is derived from an EMBL/GenBank/DDBJ whole genome shotgun (WGS) entry which is preliminary data.</text>
</comment>
<dbReference type="CDD" id="cd01832">
    <property type="entry name" value="SGNH_hydrolase_like_1"/>
    <property type="match status" value="1"/>
</dbReference>